<proteinExistence type="evidence at transcript level"/>
<dbReference type="Gene3D" id="1.10.10.10">
    <property type="entry name" value="Winged helix-like DNA-binding domain superfamily/Winged helix DNA-binding domain"/>
    <property type="match status" value="1"/>
</dbReference>
<dbReference type="PANTHER" id="PTHR12548:SF9">
    <property type="entry name" value="TRANSCRIPTION FACTOR DP"/>
    <property type="match status" value="1"/>
</dbReference>
<dbReference type="Gene3D" id="1.20.140.80">
    <property type="entry name" value="Transcription factor DP"/>
    <property type="match status" value="1"/>
</dbReference>
<keyword evidence="6 7" id="KW-0539">Nucleus</keyword>
<accession>U5EQU2</accession>
<dbReference type="EMBL" id="GANO01004063">
    <property type="protein sequence ID" value="JAB55808.1"/>
    <property type="molecule type" value="mRNA"/>
</dbReference>
<comment type="subcellular location">
    <subcellularLocation>
        <location evidence="1 7">Nucleus</location>
    </subcellularLocation>
</comment>
<dbReference type="GO" id="GO:0005667">
    <property type="term" value="C:transcription regulator complex"/>
    <property type="evidence" value="ECO:0007669"/>
    <property type="project" value="InterPro"/>
</dbReference>
<dbReference type="CDD" id="cd14458">
    <property type="entry name" value="DP_DD"/>
    <property type="match status" value="1"/>
</dbReference>
<dbReference type="SMART" id="SM01372">
    <property type="entry name" value="E2F_TDP"/>
    <property type="match status" value="1"/>
</dbReference>
<sequence>VQKLGVGQKFITVQNTKLVGTTSATKTINGKTIVRLSPAQLKIINPHQQQHQQQSQQQNIVQNTSIQQIQPIVQAPIPSTSLSTSSSSLSTSAIASSSSRISSSNNNNININNNSTGNSSNSNSNFNHNFLQPPKSTTLVSPFNYNVNKKQAPTVQSQIHTPISRRRKTDKVGRGLRHFSMKVCEKVKEKGTTTYNEVADELVAEETESNPSVDSGAYDQKNIRRRVYDALNVLMAMNIISKEKKEIRWHGLPTSTVQECDFIEQENEKRRERIEMKQQQLRELILQHVAFKSLVARNQENERRRIIPTPSSAIQLPFIIVNTDKKTHINCSISNDKSEYSFKFDDTFEIHDDLEVLKRMGLLLGLDKGECTSYDIERIKAMVPTNLGKYIDAYGLGSINTAEDYDTPVYQSSEYDDSMSAHDRSEMDAGWLEDANDN</sequence>
<evidence type="ECO:0000256" key="4">
    <source>
        <dbReference type="ARBA" id="ARBA00023125"/>
    </source>
</evidence>
<dbReference type="AlphaFoldDB" id="U5EQU2"/>
<dbReference type="Pfam" id="PF08781">
    <property type="entry name" value="DP"/>
    <property type="match status" value="1"/>
</dbReference>
<keyword evidence="5 7" id="KW-0804">Transcription</keyword>
<dbReference type="SUPFAM" id="SSF144074">
    <property type="entry name" value="E2F-DP heterodimerization region"/>
    <property type="match status" value="1"/>
</dbReference>
<evidence type="ECO:0000256" key="7">
    <source>
        <dbReference type="RuleBase" id="RU003796"/>
    </source>
</evidence>
<reference evidence="12" key="1">
    <citation type="journal article" date="2014" name="Insect Biochem. Mol. Biol.">
        <title>An insight into the sialome of the frog biting fly, Corethrella appendiculata.</title>
        <authorList>
            <person name="Ribeiro J.M.C."/>
            <person name="Chagas A.C."/>
            <person name="Pham V.M."/>
            <person name="Lounibos L.P."/>
            <person name="Calvo E."/>
        </authorList>
    </citation>
    <scope>NUCLEOTIDE SEQUENCE</scope>
    <source>
        <tissue evidence="12">Salivary glands</tissue>
    </source>
</reference>
<dbReference type="InterPro" id="IPR038168">
    <property type="entry name" value="TF_DP_C_sf"/>
</dbReference>
<evidence type="ECO:0000256" key="9">
    <source>
        <dbReference type="SAM" id="MobiDB-lite"/>
    </source>
</evidence>
<evidence type="ECO:0000256" key="1">
    <source>
        <dbReference type="ARBA" id="ARBA00004123"/>
    </source>
</evidence>
<protein>
    <submittedName>
        <fullName evidence="12">Putative e2f-like protein</fullName>
    </submittedName>
</protein>
<feature type="non-terminal residue" evidence="12">
    <location>
        <position position="1"/>
    </location>
</feature>
<dbReference type="InterPro" id="IPR036390">
    <property type="entry name" value="WH_DNA-bd_sf"/>
</dbReference>
<feature type="domain" description="E2F/DP family winged-helix DNA-binding" evidence="11">
    <location>
        <begin position="171"/>
        <end position="251"/>
    </location>
</feature>
<dbReference type="SMART" id="SM01138">
    <property type="entry name" value="DP"/>
    <property type="match status" value="1"/>
</dbReference>
<dbReference type="FunFam" id="1.10.10.10:FF:000047">
    <property type="entry name" value="Transcription factor"/>
    <property type="match status" value="1"/>
</dbReference>
<feature type="domain" description="Transcription factor DP C-terminal" evidence="10">
    <location>
        <begin position="258"/>
        <end position="402"/>
    </location>
</feature>
<evidence type="ECO:0000259" key="10">
    <source>
        <dbReference type="SMART" id="SM01138"/>
    </source>
</evidence>
<dbReference type="GO" id="GO:0005634">
    <property type="term" value="C:nucleus"/>
    <property type="evidence" value="ECO:0007669"/>
    <property type="project" value="UniProtKB-SubCell"/>
</dbReference>
<dbReference type="InterPro" id="IPR003316">
    <property type="entry name" value="E2F_WHTH_DNA-bd_dom"/>
</dbReference>
<dbReference type="InterPro" id="IPR037241">
    <property type="entry name" value="E2F-DP_heterodim"/>
</dbReference>
<evidence type="ECO:0000256" key="3">
    <source>
        <dbReference type="ARBA" id="ARBA00023015"/>
    </source>
</evidence>
<evidence type="ECO:0000256" key="2">
    <source>
        <dbReference type="ARBA" id="ARBA00010940"/>
    </source>
</evidence>
<feature type="region of interest" description="Disordered" evidence="9">
    <location>
        <begin position="97"/>
        <end position="133"/>
    </location>
</feature>
<feature type="compositionally biased region" description="Polar residues" evidence="9">
    <location>
        <begin position="151"/>
        <end position="161"/>
    </location>
</feature>
<evidence type="ECO:0000259" key="11">
    <source>
        <dbReference type="SMART" id="SM01372"/>
    </source>
</evidence>
<evidence type="ECO:0000256" key="6">
    <source>
        <dbReference type="ARBA" id="ARBA00023242"/>
    </source>
</evidence>
<feature type="compositionally biased region" description="Basic residues" evidence="9">
    <location>
        <begin position="163"/>
        <end position="172"/>
    </location>
</feature>
<feature type="coiled-coil region" evidence="8">
    <location>
        <begin position="260"/>
        <end position="287"/>
    </location>
</feature>
<name>U5EQU2_9DIPT</name>
<dbReference type="Pfam" id="PF02319">
    <property type="entry name" value="WHD_E2F_TDP"/>
    <property type="match status" value="1"/>
</dbReference>
<dbReference type="InterPro" id="IPR015648">
    <property type="entry name" value="Transcrpt_fac_DP"/>
</dbReference>
<dbReference type="PANTHER" id="PTHR12548">
    <property type="entry name" value="TRANSCRIPTION FACTOR DP"/>
    <property type="match status" value="1"/>
</dbReference>
<comment type="similarity">
    <text evidence="2 7">Belongs to the E2F/DP family.</text>
</comment>
<feature type="compositionally biased region" description="Low complexity" evidence="9">
    <location>
        <begin position="97"/>
        <end position="125"/>
    </location>
</feature>
<dbReference type="GO" id="GO:0051726">
    <property type="term" value="P:regulation of cell cycle"/>
    <property type="evidence" value="ECO:0007669"/>
    <property type="project" value="InterPro"/>
</dbReference>
<feature type="region of interest" description="Disordered" evidence="9">
    <location>
        <begin position="151"/>
        <end position="172"/>
    </location>
</feature>
<dbReference type="FunFam" id="1.20.140.80:FF:000005">
    <property type="entry name" value="Transcription factor"/>
    <property type="match status" value="1"/>
</dbReference>
<dbReference type="InterPro" id="IPR014889">
    <property type="entry name" value="Transc_factor_DP_C"/>
</dbReference>
<keyword evidence="4 7" id="KW-0238">DNA-binding</keyword>
<dbReference type="GO" id="GO:0000977">
    <property type="term" value="F:RNA polymerase II transcription regulatory region sequence-specific DNA binding"/>
    <property type="evidence" value="ECO:0007669"/>
    <property type="project" value="TreeGrafter"/>
</dbReference>
<keyword evidence="3 7" id="KW-0805">Transcription regulation</keyword>
<evidence type="ECO:0000256" key="8">
    <source>
        <dbReference type="SAM" id="Coils"/>
    </source>
</evidence>
<evidence type="ECO:0000256" key="5">
    <source>
        <dbReference type="ARBA" id="ARBA00023163"/>
    </source>
</evidence>
<keyword evidence="8" id="KW-0175">Coiled coil</keyword>
<evidence type="ECO:0000313" key="12">
    <source>
        <dbReference type="EMBL" id="JAB55808.1"/>
    </source>
</evidence>
<dbReference type="InterPro" id="IPR036388">
    <property type="entry name" value="WH-like_DNA-bd_sf"/>
</dbReference>
<feature type="region of interest" description="Disordered" evidence="9">
    <location>
        <begin position="411"/>
        <end position="438"/>
    </location>
</feature>
<organism evidence="12">
    <name type="scientific">Corethrella appendiculata</name>
    <dbReference type="NCBI Taxonomy" id="1370023"/>
    <lineage>
        <taxon>Eukaryota</taxon>
        <taxon>Metazoa</taxon>
        <taxon>Ecdysozoa</taxon>
        <taxon>Arthropoda</taxon>
        <taxon>Hexapoda</taxon>
        <taxon>Insecta</taxon>
        <taxon>Pterygota</taxon>
        <taxon>Neoptera</taxon>
        <taxon>Endopterygota</taxon>
        <taxon>Diptera</taxon>
        <taxon>Nematocera</taxon>
        <taxon>Culicoidea</taxon>
        <taxon>Chaoboridae</taxon>
        <taxon>Corethrella</taxon>
    </lineage>
</organism>
<dbReference type="GO" id="GO:0000981">
    <property type="term" value="F:DNA-binding transcription factor activity, RNA polymerase II-specific"/>
    <property type="evidence" value="ECO:0007669"/>
    <property type="project" value="TreeGrafter"/>
</dbReference>
<dbReference type="SUPFAM" id="SSF46785">
    <property type="entry name" value="Winged helix' DNA-binding domain"/>
    <property type="match status" value="1"/>
</dbReference>